<evidence type="ECO:0000256" key="2">
    <source>
        <dbReference type="SAM" id="MobiDB-lite"/>
    </source>
</evidence>
<dbReference type="InterPro" id="IPR041426">
    <property type="entry name" value="Mos1_HTH"/>
</dbReference>
<dbReference type="SUPFAM" id="SSF46689">
    <property type="entry name" value="Homeodomain-like"/>
    <property type="match status" value="1"/>
</dbReference>
<dbReference type="RefSeq" id="XP_017778303.1">
    <property type="nucleotide sequence ID" value="XM_017922814.1"/>
</dbReference>
<organism evidence="4 5">
    <name type="scientific">Nicrophorus vespilloides</name>
    <name type="common">Boreal carrion beetle</name>
    <dbReference type="NCBI Taxonomy" id="110193"/>
    <lineage>
        <taxon>Eukaryota</taxon>
        <taxon>Metazoa</taxon>
        <taxon>Ecdysozoa</taxon>
        <taxon>Arthropoda</taxon>
        <taxon>Hexapoda</taxon>
        <taxon>Insecta</taxon>
        <taxon>Pterygota</taxon>
        <taxon>Neoptera</taxon>
        <taxon>Endopterygota</taxon>
        <taxon>Coleoptera</taxon>
        <taxon>Polyphaga</taxon>
        <taxon>Staphyliniformia</taxon>
        <taxon>Silphidae</taxon>
        <taxon>Nicrophorinae</taxon>
        <taxon>Nicrophorus</taxon>
    </lineage>
</organism>
<dbReference type="PANTHER" id="PTHR46060:SF1">
    <property type="entry name" value="MARINER MOS1 TRANSPOSASE-LIKE PROTEIN"/>
    <property type="match status" value="1"/>
</dbReference>
<accession>A0ABM1MUQ3</accession>
<feature type="region of interest" description="Disordered" evidence="2">
    <location>
        <begin position="129"/>
        <end position="149"/>
    </location>
</feature>
<feature type="compositionally biased region" description="Polar residues" evidence="2">
    <location>
        <begin position="435"/>
        <end position="448"/>
    </location>
</feature>
<dbReference type="Proteomes" id="UP000695000">
    <property type="component" value="Unplaced"/>
</dbReference>
<name>A0ABM1MUQ3_NICVS</name>
<comment type="subcellular location">
    <subcellularLocation>
        <location evidence="1">Nucleus</location>
    </subcellularLocation>
</comment>
<dbReference type="PANTHER" id="PTHR46060">
    <property type="entry name" value="MARINER MOS1 TRANSPOSASE-LIKE PROTEIN"/>
    <property type="match status" value="1"/>
</dbReference>
<reference evidence="5" key="1">
    <citation type="submission" date="2025-08" db="UniProtKB">
        <authorList>
            <consortium name="RefSeq"/>
        </authorList>
    </citation>
    <scope>IDENTIFICATION</scope>
    <source>
        <tissue evidence="5">Whole Larva</tissue>
    </source>
</reference>
<evidence type="ECO:0000256" key="1">
    <source>
        <dbReference type="ARBA" id="ARBA00004123"/>
    </source>
</evidence>
<dbReference type="InterPro" id="IPR009057">
    <property type="entry name" value="Homeodomain-like_sf"/>
</dbReference>
<evidence type="ECO:0000313" key="5">
    <source>
        <dbReference type="RefSeq" id="XP_017778303.1"/>
    </source>
</evidence>
<proteinExistence type="predicted"/>
<gene>
    <name evidence="5" type="primary">LOC108563968</name>
</gene>
<feature type="domain" description="Mos1 transposase HTH" evidence="3">
    <location>
        <begin position="13"/>
        <end position="58"/>
    </location>
</feature>
<evidence type="ECO:0000259" key="3">
    <source>
        <dbReference type="Pfam" id="PF17906"/>
    </source>
</evidence>
<dbReference type="Pfam" id="PF17906">
    <property type="entry name" value="HTH_48"/>
    <property type="match status" value="1"/>
</dbReference>
<feature type="region of interest" description="Disordered" evidence="2">
    <location>
        <begin position="411"/>
        <end position="450"/>
    </location>
</feature>
<dbReference type="InterPro" id="IPR052709">
    <property type="entry name" value="Transposase-MT_Hybrid"/>
</dbReference>
<keyword evidence="4" id="KW-1185">Reference proteome</keyword>
<dbReference type="Gene3D" id="1.10.10.1450">
    <property type="match status" value="1"/>
</dbReference>
<evidence type="ECO:0000313" key="4">
    <source>
        <dbReference type="Proteomes" id="UP000695000"/>
    </source>
</evidence>
<feature type="region of interest" description="Disordered" evidence="2">
    <location>
        <begin position="184"/>
        <end position="214"/>
    </location>
</feature>
<protein>
    <submittedName>
        <fullName evidence="5">Uncharacterized protein LOC108563968 isoform X1</fullName>
    </submittedName>
</protein>
<dbReference type="GeneID" id="108563968"/>
<feature type="compositionally biased region" description="Basic residues" evidence="2">
    <location>
        <begin position="417"/>
        <end position="433"/>
    </location>
</feature>
<feature type="compositionally biased region" description="Polar residues" evidence="2">
    <location>
        <begin position="202"/>
        <end position="214"/>
    </location>
</feature>
<sequence>MSKRIENPTSFEIRSVIKFLNAKNVRPAEICRQVCEVYGENVMSDGMVRRWCRMFSKGRSNVENDERSGRPSLVTDDLLEQVKSRIVENRRITMTELSKHFPQISRSLLHEVVREHLQFNKVCSRWVTSDENNSLGSPKSAKKEHSEPEEFVVIKSDKDHVYKYDKKNKTRKIAATEIKVERKEVDENQSTDAINQRLFDGNTPTSRTEDLSNTSKKQDLSEVCVKVECEDQEVKETSVQSSGLSSVTIQHHDVNCMPEDLSIQSNISEVNIKIECEDACVESAQDLSAPSIPKSVVSKANETQNMILADDIKIEYEEVDVRPTAQTSLLTSVAKVPRDQMEFNIAMSSEKSDEYNNLMYDYQVVETPGQRKQRLNRERVNRWRARQSQETLDRLRQKDLERHAVSRAYESQEARLARRKRNAASAARRRRARMLNSSQSTEDNNPSNEYEVLNLNLTPAKLTTTSWPFVDPDKMIDSSPLIQAPLNFGLKIDDLDNPTNDDDLRIKIEDIKEFL</sequence>